<dbReference type="STRING" id="768679.TTX_1347"/>
<sequence>MHGSSWLETLAMGKANTISKLLLFISEYITYKHAKYIIVASRYLAMVLNKYFSIGEVFVIENALTPIFENIVTKLKNISIENIRRTLCTSLEVFDCHRKKIFVAPLPDIFASNILAYEELLKITSMLSQDFVIFVTGLKVKDKIHRNIVYTGYLSYPMYVALIISSDAAILPYPKNAICGGIRNKILEAGYCGIPIITTATGMLHLPAIPRKHYIPIEDFVNNSLPRESWRSIASEFRGLIERNYTFKVFRLSLLRVMKEILHKFSTEVGKRNAE</sequence>
<dbReference type="AlphaFoldDB" id="G4RK89"/>
<gene>
    <name evidence="1" type="ordered locus">TTX_1347</name>
</gene>
<dbReference type="HOGENOM" id="CLU_061322_0_0_2"/>
<name>G4RK89_THETK</name>
<evidence type="ECO:0000313" key="2">
    <source>
        <dbReference type="Proteomes" id="UP000002654"/>
    </source>
</evidence>
<accession>G4RK89</accession>
<dbReference type="Proteomes" id="UP000002654">
    <property type="component" value="Chromosome"/>
</dbReference>
<dbReference type="Pfam" id="PF13692">
    <property type="entry name" value="Glyco_trans_1_4"/>
    <property type="match status" value="1"/>
</dbReference>
<organism evidence="1 2">
    <name type="scientific">Thermoproteus tenax (strain ATCC 35583 / DSM 2078 / JCM 9277 / NBRC 100435 / Kra 1)</name>
    <dbReference type="NCBI Taxonomy" id="768679"/>
    <lineage>
        <taxon>Archaea</taxon>
        <taxon>Thermoproteota</taxon>
        <taxon>Thermoprotei</taxon>
        <taxon>Thermoproteales</taxon>
        <taxon>Thermoproteaceae</taxon>
        <taxon>Thermoproteus</taxon>
    </lineage>
</organism>
<dbReference type="Gene3D" id="3.40.50.2000">
    <property type="entry name" value="Glycogen Phosphorylase B"/>
    <property type="match status" value="1"/>
</dbReference>
<dbReference type="SUPFAM" id="SSF53756">
    <property type="entry name" value="UDP-Glycosyltransferase/glycogen phosphorylase"/>
    <property type="match status" value="1"/>
</dbReference>
<reference evidence="1 2" key="1">
    <citation type="journal article" date="2011" name="PLoS ONE">
        <title>The complete genome sequence of Thermoproteus tenax: a physiologically versatile member of the Crenarchaeota.</title>
        <authorList>
            <person name="Siebers B."/>
            <person name="Zaparty M."/>
            <person name="Raddatz G."/>
            <person name="Tjaden B."/>
            <person name="Albers S.V."/>
            <person name="Bell S.D."/>
            <person name="Blombach F."/>
            <person name="Kletzin A."/>
            <person name="Kyrpides N."/>
            <person name="Lanz C."/>
            <person name="Plagens A."/>
            <person name="Rampp M."/>
            <person name="Rosinus A."/>
            <person name="von Jan M."/>
            <person name="Makarova K.S."/>
            <person name="Klenk H.P."/>
            <person name="Schuster S.C."/>
            <person name="Hensel R."/>
        </authorList>
    </citation>
    <scope>NUCLEOTIDE SEQUENCE [LARGE SCALE GENOMIC DNA]</scope>
    <source>
        <strain evidence="2">ATCC 35583 / DSM 2078 / JCM 9277 / NBRC 100435 / Kra 1</strain>
    </source>
</reference>
<dbReference type="eggNOG" id="arCOG01403">
    <property type="taxonomic scope" value="Archaea"/>
</dbReference>
<dbReference type="KEGG" id="ttn:TTX_1347"/>
<evidence type="ECO:0000313" key="1">
    <source>
        <dbReference type="EMBL" id="CCC81984.1"/>
    </source>
</evidence>
<protein>
    <submittedName>
        <fullName evidence="1">Glycosyltransferase</fullName>
    </submittedName>
</protein>
<keyword evidence="2" id="KW-1185">Reference proteome</keyword>
<dbReference type="EMBL" id="FN869859">
    <property type="protein sequence ID" value="CCC81984.1"/>
    <property type="molecule type" value="Genomic_DNA"/>
</dbReference>
<dbReference type="PaxDb" id="768679-TTX_1347"/>
<proteinExistence type="predicted"/>